<dbReference type="Proteomes" id="UP001530377">
    <property type="component" value="Unassembled WGS sequence"/>
</dbReference>
<proteinExistence type="predicted"/>
<reference evidence="3 4" key="1">
    <citation type="submission" date="2024-10" db="EMBL/GenBank/DDBJ databases">
        <title>Updated reference genomes for cyclostephanoid diatoms.</title>
        <authorList>
            <person name="Roberts W.R."/>
            <person name="Alverson A.J."/>
        </authorList>
    </citation>
    <scope>NUCLEOTIDE SEQUENCE [LARGE SCALE GENOMIC DNA]</scope>
    <source>
        <strain evidence="3 4">AJA228-03</strain>
    </source>
</reference>
<name>A0ABD3RZW8_9STRA</name>
<keyword evidence="2" id="KW-0732">Signal</keyword>
<sequence>MIAGIIKLLLATSPCSAFYLPNLRHANIAIARSFSSTVSFSYVTHDVCTRLCSQSDDNDDVAAQDVRLFLTQRSIQSFMFLLASTRDLHTVWWLDNFVQPITINNYWEDDVDSKPGAAGTFRENDKRIGSKLLNYHGLSALNTTIFPAWDSFFMSLLEQPDAVLKISTPKDVGQRAYSKFDIEIEPARLCTRILSVREQIAREMSGDLKAIANMGQMIFNSYWQNAKDRKNTKQTGTSGVSAGKNKEESSPYGFDRPGTMYINFDPTDDDEFAPSPLRKGNFDLLYNLITQTAVVQMLQNEEGVVVGEDEIQNRASQLFLSKFYLERRITHFIGSQWYGKGDDFIEELIMSSPIMMSRNEGRLGRKDGIDLEISRMPPLVVEPMRIAEQILLRRDKLALEWMGIMQFAPSEHTDIRKLQLSRLTGVAPAKVIMEDEFQ</sequence>
<keyword evidence="4" id="KW-1185">Reference proteome</keyword>
<evidence type="ECO:0000256" key="2">
    <source>
        <dbReference type="SAM" id="SignalP"/>
    </source>
</evidence>
<comment type="caution">
    <text evidence="3">The sequence shown here is derived from an EMBL/GenBank/DDBJ whole genome shotgun (WGS) entry which is preliminary data.</text>
</comment>
<accession>A0ABD3RZW8</accession>
<dbReference type="EMBL" id="JALLPB020000093">
    <property type="protein sequence ID" value="KAL3817752.1"/>
    <property type="molecule type" value="Genomic_DNA"/>
</dbReference>
<feature type="region of interest" description="Disordered" evidence="1">
    <location>
        <begin position="229"/>
        <end position="257"/>
    </location>
</feature>
<protein>
    <submittedName>
        <fullName evidence="3">Uncharacterized protein</fullName>
    </submittedName>
</protein>
<evidence type="ECO:0000313" key="3">
    <source>
        <dbReference type="EMBL" id="KAL3817752.1"/>
    </source>
</evidence>
<organism evidence="3 4">
    <name type="scientific">Cyclostephanos tholiformis</name>
    <dbReference type="NCBI Taxonomy" id="382380"/>
    <lineage>
        <taxon>Eukaryota</taxon>
        <taxon>Sar</taxon>
        <taxon>Stramenopiles</taxon>
        <taxon>Ochrophyta</taxon>
        <taxon>Bacillariophyta</taxon>
        <taxon>Coscinodiscophyceae</taxon>
        <taxon>Thalassiosirophycidae</taxon>
        <taxon>Stephanodiscales</taxon>
        <taxon>Stephanodiscaceae</taxon>
        <taxon>Cyclostephanos</taxon>
    </lineage>
</organism>
<dbReference type="AlphaFoldDB" id="A0ABD3RZW8"/>
<gene>
    <name evidence="3" type="ORF">ACHAXA_010972</name>
</gene>
<evidence type="ECO:0000256" key="1">
    <source>
        <dbReference type="SAM" id="MobiDB-lite"/>
    </source>
</evidence>
<feature type="signal peptide" evidence="2">
    <location>
        <begin position="1"/>
        <end position="17"/>
    </location>
</feature>
<feature type="chain" id="PRO_5044769045" evidence="2">
    <location>
        <begin position="18"/>
        <end position="438"/>
    </location>
</feature>
<evidence type="ECO:0000313" key="4">
    <source>
        <dbReference type="Proteomes" id="UP001530377"/>
    </source>
</evidence>